<evidence type="ECO:0000256" key="3">
    <source>
        <dbReference type="ARBA" id="ARBA00022692"/>
    </source>
</evidence>
<dbReference type="Pfam" id="PF00001">
    <property type="entry name" value="7tm_1"/>
    <property type="match status" value="1"/>
</dbReference>
<keyword evidence="2" id="KW-1003">Cell membrane</keyword>
<dbReference type="EMBL" id="JASAOG010000013">
    <property type="protein sequence ID" value="KAK0065455.1"/>
    <property type="molecule type" value="Genomic_DNA"/>
</dbReference>
<evidence type="ECO:0000256" key="7">
    <source>
        <dbReference type="ARBA" id="ARBA00023170"/>
    </source>
</evidence>
<dbReference type="AlphaFoldDB" id="A0AAD8C3D6"/>
<comment type="subcellular location">
    <subcellularLocation>
        <location evidence="1">Cell membrane</location>
        <topology evidence="1">Multi-pass membrane protein</topology>
    </subcellularLocation>
</comment>
<feature type="signal peptide" evidence="9">
    <location>
        <begin position="1"/>
        <end position="18"/>
    </location>
</feature>
<evidence type="ECO:0000256" key="1">
    <source>
        <dbReference type="ARBA" id="ARBA00004651"/>
    </source>
</evidence>
<evidence type="ECO:0000256" key="9">
    <source>
        <dbReference type="SAM" id="SignalP"/>
    </source>
</evidence>
<organism evidence="11 12">
    <name type="scientific">Biomphalaria pfeifferi</name>
    <name type="common">Bloodfluke planorb</name>
    <name type="synonym">Freshwater snail</name>
    <dbReference type="NCBI Taxonomy" id="112525"/>
    <lineage>
        <taxon>Eukaryota</taxon>
        <taxon>Metazoa</taxon>
        <taxon>Spiralia</taxon>
        <taxon>Lophotrochozoa</taxon>
        <taxon>Mollusca</taxon>
        <taxon>Gastropoda</taxon>
        <taxon>Heterobranchia</taxon>
        <taxon>Euthyneura</taxon>
        <taxon>Panpulmonata</taxon>
        <taxon>Hygrophila</taxon>
        <taxon>Lymnaeoidea</taxon>
        <taxon>Planorbidae</taxon>
        <taxon>Biomphalaria</taxon>
    </lineage>
</organism>
<dbReference type="GO" id="GO:0005886">
    <property type="term" value="C:plasma membrane"/>
    <property type="evidence" value="ECO:0007669"/>
    <property type="project" value="UniProtKB-SubCell"/>
</dbReference>
<dbReference type="PROSITE" id="PS50262">
    <property type="entry name" value="G_PROTEIN_RECEP_F1_2"/>
    <property type="match status" value="1"/>
</dbReference>
<proteinExistence type="predicted"/>
<gene>
    <name evidence="11" type="ORF">Bpfe_004888</name>
</gene>
<sequence>MMIIVVCLFVLCWLPLQIYNLLDNICPLINDYLYINIIWFSSHWLAMSNSCYNPFIYGLLNEKFKREFRQLFAQFPCWKASSDHYTEYFSEDANIFRRANGNCSANRYDAWQTRSCAIQLLPRRQESLRQTMPSTSRRD</sequence>
<keyword evidence="9" id="KW-0732">Signal</keyword>
<comment type="caution">
    <text evidence="11">The sequence shown here is derived from an EMBL/GenBank/DDBJ whole genome shotgun (WGS) entry which is preliminary data.</text>
</comment>
<dbReference type="InterPro" id="IPR001681">
    <property type="entry name" value="Neurokn_rcpt"/>
</dbReference>
<name>A0AAD8C3D6_BIOPF</name>
<keyword evidence="8" id="KW-0807">Transducer</keyword>
<feature type="chain" id="PRO_5042071398" evidence="9">
    <location>
        <begin position="19"/>
        <end position="139"/>
    </location>
</feature>
<dbReference type="GO" id="GO:0004995">
    <property type="term" value="F:tachykinin receptor activity"/>
    <property type="evidence" value="ECO:0007669"/>
    <property type="project" value="InterPro"/>
</dbReference>
<dbReference type="InterPro" id="IPR000276">
    <property type="entry name" value="GPCR_Rhodpsn"/>
</dbReference>
<dbReference type="InterPro" id="IPR017452">
    <property type="entry name" value="GPCR_Rhodpsn_7TM"/>
</dbReference>
<evidence type="ECO:0000313" key="12">
    <source>
        <dbReference type="Proteomes" id="UP001233172"/>
    </source>
</evidence>
<dbReference type="Gene3D" id="1.20.1070.10">
    <property type="entry name" value="Rhodopsin 7-helix transmembrane proteins"/>
    <property type="match status" value="1"/>
</dbReference>
<keyword evidence="6" id="KW-0472">Membrane</keyword>
<evidence type="ECO:0000256" key="8">
    <source>
        <dbReference type="ARBA" id="ARBA00023224"/>
    </source>
</evidence>
<keyword evidence="5" id="KW-0297">G-protein coupled receptor</keyword>
<keyword evidence="4" id="KW-1133">Transmembrane helix</keyword>
<accession>A0AAD8C3D6</accession>
<keyword evidence="12" id="KW-1185">Reference proteome</keyword>
<dbReference type="SUPFAM" id="SSF81321">
    <property type="entry name" value="Family A G protein-coupled receptor-like"/>
    <property type="match status" value="1"/>
</dbReference>
<feature type="domain" description="G-protein coupled receptors family 1 profile" evidence="10">
    <location>
        <begin position="1"/>
        <end position="57"/>
    </location>
</feature>
<evidence type="ECO:0000256" key="4">
    <source>
        <dbReference type="ARBA" id="ARBA00022989"/>
    </source>
</evidence>
<evidence type="ECO:0000256" key="6">
    <source>
        <dbReference type="ARBA" id="ARBA00023136"/>
    </source>
</evidence>
<evidence type="ECO:0000259" key="10">
    <source>
        <dbReference type="PROSITE" id="PS50262"/>
    </source>
</evidence>
<reference evidence="11" key="1">
    <citation type="journal article" date="2023" name="PLoS Negl. Trop. Dis.">
        <title>A genome sequence for Biomphalaria pfeifferi, the major vector snail for the human-infecting parasite Schistosoma mansoni.</title>
        <authorList>
            <person name="Bu L."/>
            <person name="Lu L."/>
            <person name="Laidemitt M.R."/>
            <person name="Zhang S.M."/>
            <person name="Mutuku M."/>
            <person name="Mkoji G."/>
            <person name="Steinauer M."/>
            <person name="Loker E.S."/>
        </authorList>
    </citation>
    <scope>NUCLEOTIDE SEQUENCE</scope>
    <source>
        <strain evidence="11">KasaAsao</strain>
    </source>
</reference>
<protein>
    <submittedName>
        <fullName evidence="11">Follicle-stimulating hormone receptor-like isoform X2</fullName>
    </submittedName>
</protein>
<evidence type="ECO:0000256" key="5">
    <source>
        <dbReference type="ARBA" id="ARBA00023040"/>
    </source>
</evidence>
<evidence type="ECO:0000256" key="2">
    <source>
        <dbReference type="ARBA" id="ARBA00022475"/>
    </source>
</evidence>
<dbReference type="PANTHER" id="PTHR46925">
    <property type="entry name" value="G-PROTEIN COUPLED RECEPTOR TKR-1-RELATED"/>
    <property type="match status" value="1"/>
</dbReference>
<dbReference type="Proteomes" id="UP001233172">
    <property type="component" value="Unassembled WGS sequence"/>
</dbReference>
<keyword evidence="7 11" id="KW-0675">Receptor</keyword>
<keyword evidence="3" id="KW-0812">Transmembrane</keyword>
<dbReference type="PANTHER" id="PTHR46925:SF2">
    <property type="entry name" value="G-PROTEIN COUPLED RECEPTOR TKR-1-RELATED"/>
    <property type="match status" value="1"/>
</dbReference>
<evidence type="ECO:0000313" key="11">
    <source>
        <dbReference type="EMBL" id="KAK0065455.1"/>
    </source>
</evidence>
<reference evidence="11" key="2">
    <citation type="submission" date="2023-04" db="EMBL/GenBank/DDBJ databases">
        <authorList>
            <person name="Bu L."/>
            <person name="Lu L."/>
            <person name="Laidemitt M.R."/>
            <person name="Zhang S.M."/>
            <person name="Mutuku M."/>
            <person name="Mkoji G."/>
            <person name="Steinauer M."/>
            <person name="Loker E.S."/>
        </authorList>
    </citation>
    <scope>NUCLEOTIDE SEQUENCE</scope>
    <source>
        <strain evidence="11">KasaAsao</strain>
        <tissue evidence="11">Whole Snail</tissue>
    </source>
</reference>